<dbReference type="InterPro" id="IPR036736">
    <property type="entry name" value="ACP-like_sf"/>
</dbReference>
<dbReference type="SUPFAM" id="SSF55048">
    <property type="entry name" value="Probable ACP-binding domain of malonyl-CoA ACP transacylase"/>
    <property type="match status" value="1"/>
</dbReference>
<evidence type="ECO:0000256" key="5">
    <source>
        <dbReference type="ARBA" id="ARBA00023268"/>
    </source>
</evidence>
<proteinExistence type="predicted"/>
<keyword evidence="5" id="KW-0511">Multifunctional enzyme</keyword>
<dbReference type="SMART" id="SM00825">
    <property type="entry name" value="PKS_KS"/>
    <property type="match status" value="1"/>
</dbReference>
<evidence type="ECO:0000313" key="12">
    <source>
        <dbReference type="EMBL" id="KAJ2904347.1"/>
    </source>
</evidence>
<evidence type="ECO:0000256" key="1">
    <source>
        <dbReference type="ARBA" id="ARBA00022450"/>
    </source>
</evidence>
<evidence type="ECO:0000259" key="10">
    <source>
        <dbReference type="PROSITE" id="PS52004"/>
    </source>
</evidence>
<feature type="region of interest" description="Disordered" evidence="7">
    <location>
        <begin position="498"/>
        <end position="520"/>
    </location>
</feature>
<dbReference type="Proteomes" id="UP001201980">
    <property type="component" value="Unassembled WGS sequence"/>
</dbReference>
<dbReference type="Gene3D" id="1.10.1200.10">
    <property type="entry name" value="ACP-like"/>
    <property type="match status" value="1"/>
</dbReference>
<protein>
    <submittedName>
        <fullName evidence="12">Uncharacterized protein</fullName>
    </submittedName>
</protein>
<dbReference type="InterPro" id="IPR050091">
    <property type="entry name" value="PKS_NRPS_Biosynth_Enz"/>
</dbReference>
<sequence length="2531" mass="275032">MSSYKRPRSEPVAIVGSSCRFAGGVSSPSQLWDLISKPRDLSQKVPETRFNASAFYHPDGEYHGTTNSVRGYWLEGDYSVFDAQFFNITPKEAEAIDPQQRLTLEVVYEALESAGCKLDSWSGRNVGVFAGLMTADHETLAQRDDMFASRYYATGNARSILSNRISYFFDFHGASMTIDTACSASLVALHQAVHSLRSGETEAAVVTGSNLMLAPEQFITEASLHMLSPTGRCRMWDASADGYARGEGIAALFLKPLSRAISDRDAIHALVRETGVNSDGRTQGITMPNPAAQARLIVDTYRKSGLDPESPYDRCQYFEAHGTGTPAGDPREASAISSAFFGSENTPNNSSSDEGDDGFPRSPARTPLLVGSVKTAIGHTEGAAGLAGVLKVVQSMRHRCVPPNLHLERLNPAVEPYYKTGSGLQVPTDSIPWSSKIVPEGQPLRASVNSFGFGGANAHAILESYDPSMHDTEAAAVGGDRRATSSCAGLCSHAGARRRSAGTTLRDSPSPPSPGGGRLHLPIVLSANSQSSLAAYASRLVDYLTKPGDQGVVADANQLSWTLYKHRTSFPVRATVPGPDILSNLHKLAAGTEVGTRARTHDGNLKVLGVFTGQGAQWATMGTGLLSTNTVFLGSIEELERTLESCPDPPSWSLKNELIAHTDASRLDEAEISQPLCTAVQIGLVDVLHGLGIEFSAVVGHSSGEIAAAYAAGRLSARDAMLIAHYRGLVSHLAGSRAGSKGAMMATGLSRAEASALCTTDEYRGRAGLAASNSARSTTVSGDADAIADMHAQLEAAGVFVAKLRVDTAYHSHHMLAPGREYTRQLEQLQIQALPEGRTVWIHSAASHREGDRSTEVAELQGRYWVDNMVEPVLFHEALSQALRDLDFDCAIEVGPRPHLQGPSTGTMKDLKKTLPYSGLLTHKKADSVALADFLAFMWQNFGPASFDMESFIDSSQEAELSKRRLGDLPSYQWDHGIRYHRESRVSRQYHHRQDAVHELLGTRTRDDTPRQLRWRNYLKLDRLAWVEGHKFQGMALLPASAYCVMALDAARVVAGDLVVSVIELQNLDFSAGIALERDAHGVEILFSLSIIPSSDTSRIDAVITVESGPGSGDTQLKQNFSGGLSIILDTPSADVLPCRPATFPETLPANVDTFYEAMLDIGLQYTGPFKALEAIDRRFDFASARLKRVHPEDTTKLDLSPATLDTCFQTVFSAFSSPGDGSIWTSFLPIRIEKLCFNLAALSIETPSEGLVVDSHITNFQPTTRSAQAQIEADVLVYGESGNMEIEVAGLRVGSFAVPSPDQDYELYLHTQLAVDPEDEVTRVLDFASKVPDALIESGLRVAEFYLRGSSTAITFGHLKDVLGSPHPHSMPQVSRVKESAPRRLWPDDTEASLESFIASSPNFPTLSFIRDLGKNLPDILPGMLPTVLTEATQLGQFQVEIEHAVRQMCHRYPRMNVLGLTDPDHCITASIVGGLGRSLASLHLGSQPENNLEHLLPASHGLRSKIRVQEIDLDRDHDGETHGVYDLAVVSTTVLDKPQRLKRIRQSMRPGGFMLLCHVNRMPLKNRIRRFAGISNHQAEPLTPPDWPDTLDACGFVAVGNGSGLHDHSVTGFSLIVRQVESEAKVALSKPLELAGRVADELVVVGGHTDAISPMRQELRVLLSPHVGSIHHVSSLDKMDLALLADIPALLVLEDLEIPLMATMTAERLELFRTMFKPKTVILWLTFNGRHNPDHAATFGFARSILAEIPSLSLQMLDVDTLDCANAVAETFLRLAMRPISLDQDTDILWSVEREVYLQNGKRLIPRVLPYKAGNDSVNSVRRVVAQDVHTLENVVNLAPRGQGKVQAQLVEQIPPPSHMRRVAVEYSSVNPMVLGKGISIHHIVGRDVSSGQQVFTWSREHSSFVNVSPEVVFDLSGVPGPSRWLDLMLRSLVATRIGQDIRDKTLVLIEPDEAFVQVLKFADATPARNLRIYCTTQAKAGSGTTFLHPHASARDLKRIFSADRGHVVSFLPSDHRLSDSLQSNIPSGWTYETADNLLAMPPQAASNNSGRSSLISSWDAAISTATALCKNRSSPTNVPSLISVPEFLNNTPSPSFPFRLLDWRAERQVPCTTAPLPESHLFSPGKTYVLVGLTRDLGQSLCNLFASHGARHLVIASRSPNPSLLWVQDLRSRGVDILVERLDVASLASVRAFKDRLEADLGLPQVGGIVNGAMVLDDRVFAQMDLDAWERVLLPKTVGSKNLDATFDGPELDFFVMTSSFAATGGHGGQSNYAAANMYMNGLAASRRRRGLPGSAINIGVIYGLGLLHRDNRKGVYDSLEREGYPPISERDIHHMFLQAVVSGRPPSSAFPGVRTGAGVDLTCGLSRYDPDNVRLHWHRDPRFGHFALSSPAASSDPSSSSSSSGNDDDGGGGGEADLPRVLDVLREAKSPEEAGVELFGRLRRHIHRIVRIPEESVTREHSIAELGVDSLAAVEVRGWIWRNLQADVPVMKVLGGQTMGKLCREIVDEVLKQPAEAVDDEAASGEA</sequence>
<dbReference type="InterPro" id="IPR016039">
    <property type="entry name" value="Thiolase-like"/>
</dbReference>
<dbReference type="Pfam" id="PF16197">
    <property type="entry name" value="KAsynt_C_assoc"/>
    <property type="match status" value="1"/>
</dbReference>
<dbReference type="Pfam" id="PF14765">
    <property type="entry name" value="PS-DH"/>
    <property type="match status" value="1"/>
</dbReference>
<dbReference type="SUPFAM" id="SSF51735">
    <property type="entry name" value="NAD(P)-binding Rossmann-fold domains"/>
    <property type="match status" value="1"/>
</dbReference>
<accession>A0AAD5RUD4</accession>
<dbReference type="InterPro" id="IPR013968">
    <property type="entry name" value="PKS_KR"/>
</dbReference>
<dbReference type="InterPro" id="IPR032821">
    <property type="entry name" value="PKS_assoc"/>
</dbReference>
<feature type="region of interest" description="C-terminal hotdog fold" evidence="6">
    <location>
        <begin position="1147"/>
        <end position="1303"/>
    </location>
</feature>
<dbReference type="PROSITE" id="PS52004">
    <property type="entry name" value="KS3_2"/>
    <property type="match status" value="1"/>
</dbReference>
<dbReference type="SMART" id="SM00826">
    <property type="entry name" value="PKS_DH"/>
    <property type="match status" value="1"/>
</dbReference>
<dbReference type="PANTHER" id="PTHR43775:SF20">
    <property type="entry name" value="HYBRID PKS-NRPS SYNTHETASE APDA"/>
    <property type="match status" value="1"/>
</dbReference>
<dbReference type="InterPro" id="IPR020841">
    <property type="entry name" value="PKS_Beta-ketoAc_synthase_dom"/>
</dbReference>
<dbReference type="InterPro" id="IPR049552">
    <property type="entry name" value="PKS_DH_N"/>
</dbReference>
<dbReference type="InterPro" id="IPR006162">
    <property type="entry name" value="Ppantetheine_attach_site"/>
</dbReference>
<evidence type="ECO:0000259" key="8">
    <source>
        <dbReference type="PROSITE" id="PS50075"/>
    </source>
</evidence>
<dbReference type="SMART" id="SM00823">
    <property type="entry name" value="PKS_PP"/>
    <property type="match status" value="1"/>
</dbReference>
<feature type="domain" description="Carrier" evidence="8">
    <location>
        <begin position="2440"/>
        <end position="2514"/>
    </location>
</feature>
<dbReference type="Pfam" id="PF00698">
    <property type="entry name" value="Acyl_transf_1"/>
    <property type="match status" value="1"/>
</dbReference>
<dbReference type="GO" id="GO:0004312">
    <property type="term" value="F:fatty acid synthase activity"/>
    <property type="evidence" value="ECO:0007669"/>
    <property type="project" value="TreeGrafter"/>
</dbReference>
<dbReference type="InterPro" id="IPR020807">
    <property type="entry name" value="PKS_DH"/>
</dbReference>
<gene>
    <name evidence="12" type="ORF">MKZ38_008263</name>
</gene>
<dbReference type="InterPro" id="IPR007110">
    <property type="entry name" value="Ig-like_dom"/>
</dbReference>
<evidence type="ECO:0000256" key="3">
    <source>
        <dbReference type="ARBA" id="ARBA00022679"/>
    </source>
</evidence>
<evidence type="ECO:0000256" key="7">
    <source>
        <dbReference type="SAM" id="MobiDB-lite"/>
    </source>
</evidence>
<comment type="caution">
    <text evidence="12">The sequence shown here is derived from an EMBL/GenBank/DDBJ whole genome shotgun (WGS) entry which is preliminary data.</text>
</comment>
<dbReference type="Gene3D" id="3.40.50.720">
    <property type="entry name" value="NAD(P)-binding Rossmann-like Domain"/>
    <property type="match status" value="2"/>
</dbReference>
<dbReference type="InterPro" id="IPR009081">
    <property type="entry name" value="PP-bd_ACP"/>
</dbReference>
<dbReference type="InterPro" id="IPR049900">
    <property type="entry name" value="PKS_mFAS_DH"/>
</dbReference>
<dbReference type="InterPro" id="IPR016035">
    <property type="entry name" value="Acyl_Trfase/lysoPLipase"/>
</dbReference>
<feature type="region of interest" description="Disordered" evidence="7">
    <location>
        <begin position="340"/>
        <end position="366"/>
    </location>
</feature>
<dbReference type="InterPro" id="IPR057326">
    <property type="entry name" value="KR_dom"/>
</dbReference>
<dbReference type="Gene3D" id="3.40.47.10">
    <property type="match status" value="1"/>
</dbReference>
<dbReference type="Pfam" id="PF00550">
    <property type="entry name" value="PP-binding"/>
    <property type="match status" value="1"/>
</dbReference>
<feature type="active site" description="Proton acceptor; for dehydratase activity" evidence="6">
    <location>
        <position position="1030"/>
    </location>
</feature>
<dbReference type="CDD" id="cd00833">
    <property type="entry name" value="PKS"/>
    <property type="match status" value="1"/>
</dbReference>
<dbReference type="Gene3D" id="3.10.129.110">
    <property type="entry name" value="Polyketide synthase dehydratase"/>
    <property type="match status" value="1"/>
</dbReference>
<dbReference type="InterPro" id="IPR036291">
    <property type="entry name" value="NAD(P)-bd_dom_sf"/>
</dbReference>
<evidence type="ECO:0000259" key="11">
    <source>
        <dbReference type="PROSITE" id="PS52019"/>
    </source>
</evidence>
<dbReference type="Pfam" id="PF02801">
    <property type="entry name" value="Ketoacyl-synt_C"/>
    <property type="match status" value="1"/>
</dbReference>
<keyword evidence="4" id="KW-0560">Oxidoreductase</keyword>
<feature type="domain" description="PKS/mFAS DH" evidence="11">
    <location>
        <begin position="998"/>
        <end position="1303"/>
    </location>
</feature>
<dbReference type="InterPro" id="IPR020806">
    <property type="entry name" value="PKS_PP-bd"/>
</dbReference>
<evidence type="ECO:0000256" key="4">
    <source>
        <dbReference type="ARBA" id="ARBA00023002"/>
    </source>
</evidence>
<dbReference type="InterPro" id="IPR014043">
    <property type="entry name" value="Acyl_transferase_dom"/>
</dbReference>
<dbReference type="GO" id="GO:0006633">
    <property type="term" value="P:fatty acid biosynthetic process"/>
    <property type="evidence" value="ECO:0007669"/>
    <property type="project" value="TreeGrafter"/>
</dbReference>
<dbReference type="Pfam" id="PF00109">
    <property type="entry name" value="ketoacyl-synt"/>
    <property type="match status" value="1"/>
</dbReference>
<dbReference type="InterPro" id="IPR016036">
    <property type="entry name" value="Malonyl_transacylase_ACP-bd"/>
</dbReference>
<dbReference type="Pfam" id="PF08659">
    <property type="entry name" value="KR"/>
    <property type="match status" value="1"/>
</dbReference>
<keyword evidence="1" id="KW-0596">Phosphopantetheine</keyword>
<dbReference type="PROSITE" id="PS52019">
    <property type="entry name" value="PKS_MFAS_DH"/>
    <property type="match status" value="1"/>
</dbReference>
<dbReference type="InterPro" id="IPR049551">
    <property type="entry name" value="PKS_DH_C"/>
</dbReference>
<evidence type="ECO:0000313" key="13">
    <source>
        <dbReference type="Proteomes" id="UP001201980"/>
    </source>
</evidence>
<dbReference type="PROSITE" id="PS50075">
    <property type="entry name" value="CARRIER"/>
    <property type="match status" value="1"/>
</dbReference>
<dbReference type="InterPro" id="IPR014030">
    <property type="entry name" value="Ketoacyl_synth_N"/>
</dbReference>
<dbReference type="Pfam" id="PF21089">
    <property type="entry name" value="PKS_DH_N"/>
    <property type="match status" value="1"/>
</dbReference>
<feature type="domain" description="Ig-like" evidence="9">
    <location>
        <begin position="2349"/>
        <end position="2384"/>
    </location>
</feature>
<feature type="domain" description="Ketosynthase family 3 (KS3)" evidence="10">
    <location>
        <begin position="9"/>
        <end position="464"/>
    </location>
</feature>
<keyword evidence="13" id="KW-1185">Reference proteome</keyword>
<dbReference type="InterPro" id="IPR042104">
    <property type="entry name" value="PKS_dehydratase_sf"/>
</dbReference>
<dbReference type="SUPFAM" id="SSF53335">
    <property type="entry name" value="S-adenosyl-L-methionine-dependent methyltransferases"/>
    <property type="match status" value="1"/>
</dbReference>
<keyword evidence="2" id="KW-0597">Phosphoprotein</keyword>
<dbReference type="PROSITE" id="PS00012">
    <property type="entry name" value="PHOSPHOPANTETHEINE"/>
    <property type="match status" value="1"/>
</dbReference>
<evidence type="ECO:0000259" key="9">
    <source>
        <dbReference type="PROSITE" id="PS50835"/>
    </source>
</evidence>
<dbReference type="GO" id="GO:0016491">
    <property type="term" value="F:oxidoreductase activity"/>
    <property type="evidence" value="ECO:0007669"/>
    <property type="project" value="UniProtKB-KW"/>
</dbReference>
<keyword evidence="3" id="KW-0808">Transferase</keyword>
<dbReference type="CDD" id="cd05274">
    <property type="entry name" value="KR_FAS_SDR_x"/>
    <property type="match status" value="1"/>
</dbReference>
<feature type="region of interest" description="Disordered" evidence="7">
    <location>
        <begin position="2392"/>
        <end position="2422"/>
    </location>
</feature>
<dbReference type="SUPFAM" id="SSF53901">
    <property type="entry name" value="Thiolase-like"/>
    <property type="match status" value="1"/>
</dbReference>
<dbReference type="InterPro" id="IPR014031">
    <property type="entry name" value="Ketoacyl_synth_C"/>
</dbReference>
<dbReference type="SUPFAM" id="SSF52151">
    <property type="entry name" value="FabD/lysophospholipase-like"/>
    <property type="match status" value="1"/>
</dbReference>
<dbReference type="SUPFAM" id="SSF47336">
    <property type="entry name" value="ACP-like"/>
    <property type="match status" value="1"/>
</dbReference>
<reference evidence="12" key="1">
    <citation type="submission" date="2022-07" db="EMBL/GenBank/DDBJ databases">
        <title>Draft genome sequence of Zalerion maritima ATCC 34329, a (micro)plastics degrading marine fungus.</title>
        <authorList>
            <person name="Paco A."/>
            <person name="Goncalves M.F.M."/>
            <person name="Rocha-Santos T.A.P."/>
            <person name="Alves A."/>
        </authorList>
    </citation>
    <scope>NUCLEOTIDE SEQUENCE</scope>
    <source>
        <strain evidence="12">ATCC 34329</strain>
    </source>
</reference>
<dbReference type="PANTHER" id="PTHR43775">
    <property type="entry name" value="FATTY ACID SYNTHASE"/>
    <property type="match status" value="1"/>
</dbReference>
<dbReference type="GO" id="GO:0031177">
    <property type="term" value="F:phosphopantetheine binding"/>
    <property type="evidence" value="ECO:0007669"/>
    <property type="project" value="InterPro"/>
</dbReference>
<evidence type="ECO:0000256" key="6">
    <source>
        <dbReference type="PROSITE-ProRule" id="PRU01363"/>
    </source>
</evidence>
<name>A0AAD5RUD4_9PEZI</name>
<feature type="compositionally biased region" description="Polar residues" evidence="7">
    <location>
        <begin position="343"/>
        <end position="352"/>
    </location>
</feature>
<dbReference type="SMART" id="SM00827">
    <property type="entry name" value="PKS_AT"/>
    <property type="match status" value="1"/>
</dbReference>
<organism evidence="12 13">
    <name type="scientific">Zalerion maritima</name>
    <dbReference type="NCBI Taxonomy" id="339359"/>
    <lineage>
        <taxon>Eukaryota</taxon>
        <taxon>Fungi</taxon>
        <taxon>Dikarya</taxon>
        <taxon>Ascomycota</taxon>
        <taxon>Pezizomycotina</taxon>
        <taxon>Sordariomycetes</taxon>
        <taxon>Lulworthiomycetidae</taxon>
        <taxon>Lulworthiales</taxon>
        <taxon>Lulworthiaceae</taxon>
        <taxon>Zalerion</taxon>
    </lineage>
</organism>
<dbReference type="SMART" id="SM00822">
    <property type="entry name" value="PKS_KR"/>
    <property type="match status" value="1"/>
</dbReference>
<evidence type="ECO:0000256" key="2">
    <source>
        <dbReference type="ARBA" id="ARBA00022553"/>
    </source>
</evidence>
<dbReference type="Gene3D" id="3.40.366.10">
    <property type="entry name" value="Malonyl-Coenzyme A Acyl Carrier Protein, domain 2"/>
    <property type="match status" value="1"/>
</dbReference>
<feature type="active site" description="Proton donor; for dehydratase activity" evidence="6">
    <location>
        <position position="1206"/>
    </location>
</feature>
<dbReference type="EMBL" id="JAKWBI020000056">
    <property type="protein sequence ID" value="KAJ2904347.1"/>
    <property type="molecule type" value="Genomic_DNA"/>
</dbReference>
<dbReference type="PROSITE" id="PS50835">
    <property type="entry name" value="IG_LIKE"/>
    <property type="match status" value="1"/>
</dbReference>
<dbReference type="InterPro" id="IPR029063">
    <property type="entry name" value="SAM-dependent_MTases_sf"/>
</dbReference>
<feature type="region of interest" description="N-terminal hotdog fold" evidence="6">
    <location>
        <begin position="998"/>
        <end position="1132"/>
    </location>
</feature>
<dbReference type="InterPro" id="IPR001227">
    <property type="entry name" value="Ac_transferase_dom_sf"/>
</dbReference>
<feature type="compositionally biased region" description="Low complexity" evidence="7">
    <location>
        <begin position="2393"/>
        <end position="2409"/>
    </location>
</feature>
<dbReference type="GO" id="GO:0044550">
    <property type="term" value="P:secondary metabolite biosynthetic process"/>
    <property type="evidence" value="ECO:0007669"/>
    <property type="project" value="TreeGrafter"/>
</dbReference>